<evidence type="ECO:0000313" key="2">
    <source>
        <dbReference type="Proteomes" id="UP000276133"/>
    </source>
</evidence>
<protein>
    <submittedName>
        <fullName evidence="1">Uncharacterized protein</fullName>
    </submittedName>
</protein>
<sequence length="72" mass="8807">MYMIRGTTYNSRYDTKKYFNFIIEYADLKTIQLFFFFKGPIDIFGFKGLFKLTAVNYFFVQNLRILKQNKEF</sequence>
<evidence type="ECO:0000313" key="1">
    <source>
        <dbReference type="EMBL" id="RNA35647.1"/>
    </source>
</evidence>
<gene>
    <name evidence="1" type="ORF">BpHYR1_029873</name>
</gene>
<reference evidence="1 2" key="1">
    <citation type="journal article" date="2018" name="Sci. Rep.">
        <title>Genomic signatures of local adaptation to the degree of environmental predictability in rotifers.</title>
        <authorList>
            <person name="Franch-Gras L."/>
            <person name="Hahn C."/>
            <person name="Garcia-Roger E.M."/>
            <person name="Carmona M.J."/>
            <person name="Serra M."/>
            <person name="Gomez A."/>
        </authorList>
    </citation>
    <scope>NUCLEOTIDE SEQUENCE [LARGE SCALE GENOMIC DNA]</scope>
    <source>
        <strain evidence="1">HYR1</strain>
    </source>
</reference>
<dbReference type="AlphaFoldDB" id="A0A3M7SJ49"/>
<dbReference type="EMBL" id="REGN01001307">
    <property type="protein sequence ID" value="RNA35647.1"/>
    <property type="molecule type" value="Genomic_DNA"/>
</dbReference>
<comment type="caution">
    <text evidence="1">The sequence shown here is derived from an EMBL/GenBank/DDBJ whole genome shotgun (WGS) entry which is preliminary data.</text>
</comment>
<organism evidence="1 2">
    <name type="scientific">Brachionus plicatilis</name>
    <name type="common">Marine rotifer</name>
    <name type="synonym">Brachionus muelleri</name>
    <dbReference type="NCBI Taxonomy" id="10195"/>
    <lineage>
        <taxon>Eukaryota</taxon>
        <taxon>Metazoa</taxon>
        <taxon>Spiralia</taxon>
        <taxon>Gnathifera</taxon>
        <taxon>Rotifera</taxon>
        <taxon>Eurotatoria</taxon>
        <taxon>Monogononta</taxon>
        <taxon>Pseudotrocha</taxon>
        <taxon>Ploima</taxon>
        <taxon>Brachionidae</taxon>
        <taxon>Brachionus</taxon>
    </lineage>
</organism>
<proteinExistence type="predicted"/>
<keyword evidence="2" id="KW-1185">Reference proteome</keyword>
<name>A0A3M7SJ49_BRAPC</name>
<accession>A0A3M7SJ49</accession>
<dbReference type="Proteomes" id="UP000276133">
    <property type="component" value="Unassembled WGS sequence"/>
</dbReference>